<dbReference type="EMBL" id="RWGY01000039">
    <property type="protein sequence ID" value="TVU07644.1"/>
    <property type="molecule type" value="Genomic_DNA"/>
</dbReference>
<dbReference type="Gramene" id="TVU07644">
    <property type="protein sequence ID" value="TVU07644"/>
    <property type="gene ID" value="EJB05_41008"/>
</dbReference>
<dbReference type="Proteomes" id="UP000324897">
    <property type="component" value="Chromosome 3"/>
</dbReference>
<dbReference type="AlphaFoldDB" id="A0A5J9T8M2"/>
<name>A0A5J9T8M2_9POAL</name>
<comment type="caution">
    <text evidence="1">The sequence shown here is derived from an EMBL/GenBank/DDBJ whole genome shotgun (WGS) entry which is preliminary data.</text>
</comment>
<protein>
    <submittedName>
        <fullName evidence="1">Uncharacterized protein</fullName>
    </submittedName>
</protein>
<keyword evidence="2" id="KW-1185">Reference proteome</keyword>
<organism evidence="1 2">
    <name type="scientific">Eragrostis curvula</name>
    <name type="common">weeping love grass</name>
    <dbReference type="NCBI Taxonomy" id="38414"/>
    <lineage>
        <taxon>Eukaryota</taxon>
        <taxon>Viridiplantae</taxon>
        <taxon>Streptophyta</taxon>
        <taxon>Embryophyta</taxon>
        <taxon>Tracheophyta</taxon>
        <taxon>Spermatophyta</taxon>
        <taxon>Magnoliopsida</taxon>
        <taxon>Liliopsida</taxon>
        <taxon>Poales</taxon>
        <taxon>Poaceae</taxon>
        <taxon>PACMAD clade</taxon>
        <taxon>Chloridoideae</taxon>
        <taxon>Eragrostideae</taxon>
        <taxon>Eragrostidinae</taxon>
        <taxon>Eragrostis</taxon>
    </lineage>
</organism>
<evidence type="ECO:0000313" key="1">
    <source>
        <dbReference type="EMBL" id="TVU07644.1"/>
    </source>
</evidence>
<reference evidence="1 2" key="1">
    <citation type="journal article" date="2019" name="Sci. Rep.">
        <title>A high-quality genome of Eragrostis curvula grass provides insights into Poaceae evolution and supports new strategies to enhance forage quality.</title>
        <authorList>
            <person name="Carballo J."/>
            <person name="Santos B.A.C.M."/>
            <person name="Zappacosta D."/>
            <person name="Garbus I."/>
            <person name="Selva J.P."/>
            <person name="Gallo C.A."/>
            <person name="Diaz A."/>
            <person name="Albertini E."/>
            <person name="Caccamo M."/>
            <person name="Echenique V."/>
        </authorList>
    </citation>
    <scope>NUCLEOTIDE SEQUENCE [LARGE SCALE GENOMIC DNA]</scope>
    <source>
        <strain evidence="2">cv. Victoria</strain>
        <tissue evidence="1">Leaf</tissue>
    </source>
</reference>
<feature type="non-terminal residue" evidence="1">
    <location>
        <position position="1"/>
    </location>
</feature>
<evidence type="ECO:0000313" key="2">
    <source>
        <dbReference type="Proteomes" id="UP000324897"/>
    </source>
</evidence>
<accession>A0A5J9T8M2</accession>
<sequence length="92" mass="10001">MVVSGFELVRTVVGFPWGGMLGQSLAFATPGRHWAAEFVVVTTASPVHLLANNNLRMEGVNIVAQKFDIPAYSAYGVLLLSALQWKPKTWAV</sequence>
<proteinExistence type="predicted"/>
<gene>
    <name evidence="1" type="ORF">EJB05_41008</name>
</gene>